<dbReference type="Gene3D" id="1.10.1070.20">
    <property type="match status" value="1"/>
</dbReference>
<protein>
    <recommendedName>
        <fullName evidence="3">HipA-like C-terminal domain-containing protein</fullName>
    </recommendedName>
</protein>
<evidence type="ECO:0008006" key="3">
    <source>
        <dbReference type="Google" id="ProtNLM"/>
    </source>
</evidence>
<reference evidence="1" key="2">
    <citation type="submission" date="2021-04" db="EMBL/GenBank/DDBJ databases">
        <authorList>
            <person name="Gilroy R."/>
        </authorList>
    </citation>
    <scope>NUCLEOTIDE SEQUENCE</scope>
    <source>
        <strain evidence="1">ChiSxjej1B13-11762</strain>
    </source>
</reference>
<gene>
    <name evidence="1" type="ORF">H9873_06255</name>
</gene>
<sequence>MLLLLKNHPLLTIQDNGTCEILDFDRLPFALRKENVTFIDFMEWAANRTLSIGRSYAKEILNSMRLPQNNRYAICKACRGLSLEDSYWIKQDGDDKAWEEVNLFQNPLSLFITEISLSGRNLHYQPTGTLRGEIHTPELTTLGASAKGWIRRNGSLFLHKVGKYEIPADEILTALGIPHIHYAVSQAEEIASYLSEERRLWLEGVGEVIVNAELFTTQDKALVTFEEFKVFCDSHGLNAYQEAIRIDRRAFLQMQIADYLLNNNDRHEQNWGFFMDNKSGQLTGYCPLFDHDHAFAAYPDVMSQTTEEPILLREAAIQAQKKLHLDLDVLDATKKPALLSEEQWNQVLERKNKLTRHNL</sequence>
<comment type="caution">
    <text evidence="1">The sequence shown here is derived from an EMBL/GenBank/DDBJ whole genome shotgun (WGS) entry which is preliminary data.</text>
</comment>
<evidence type="ECO:0000313" key="1">
    <source>
        <dbReference type="EMBL" id="HIW83904.1"/>
    </source>
</evidence>
<dbReference type="Proteomes" id="UP000824263">
    <property type="component" value="Unassembled WGS sequence"/>
</dbReference>
<proteinExistence type="predicted"/>
<reference evidence="1" key="1">
    <citation type="journal article" date="2021" name="PeerJ">
        <title>Extensive microbial diversity within the chicken gut microbiome revealed by metagenomics and culture.</title>
        <authorList>
            <person name="Gilroy R."/>
            <person name="Ravi A."/>
            <person name="Getino M."/>
            <person name="Pursley I."/>
            <person name="Horton D.L."/>
            <person name="Alikhan N.F."/>
            <person name="Baker D."/>
            <person name="Gharbi K."/>
            <person name="Hall N."/>
            <person name="Watson M."/>
            <person name="Adriaenssens E.M."/>
            <person name="Foster-Nyarko E."/>
            <person name="Jarju S."/>
            <person name="Secka A."/>
            <person name="Antonio M."/>
            <person name="Oren A."/>
            <person name="Chaudhuri R.R."/>
            <person name="La Ragione R."/>
            <person name="Hildebrand F."/>
            <person name="Pallen M.J."/>
        </authorList>
    </citation>
    <scope>NUCLEOTIDE SEQUENCE</scope>
    <source>
        <strain evidence="1">ChiSxjej1B13-11762</strain>
    </source>
</reference>
<organism evidence="1 2">
    <name type="scientific">Candidatus Dorea gallistercoris</name>
    <dbReference type="NCBI Taxonomy" id="2838542"/>
    <lineage>
        <taxon>Bacteria</taxon>
        <taxon>Bacillati</taxon>
        <taxon>Bacillota</taxon>
        <taxon>Clostridia</taxon>
        <taxon>Lachnospirales</taxon>
        <taxon>Lachnospiraceae</taxon>
        <taxon>Dorea</taxon>
    </lineage>
</organism>
<dbReference type="AlphaFoldDB" id="A0A9D1RAE8"/>
<dbReference type="EMBL" id="DXGF01000115">
    <property type="protein sequence ID" value="HIW83904.1"/>
    <property type="molecule type" value="Genomic_DNA"/>
</dbReference>
<name>A0A9D1RAE8_9FIRM</name>
<evidence type="ECO:0000313" key="2">
    <source>
        <dbReference type="Proteomes" id="UP000824263"/>
    </source>
</evidence>
<accession>A0A9D1RAE8</accession>